<accession>A0A9D3VF47</accession>
<evidence type="ECO:0000313" key="1">
    <source>
        <dbReference type="EMBL" id="KAH1082145.1"/>
    </source>
</evidence>
<sequence length="127" mass="14410">MCLTNAYGFKTYLNTELLKKYIQKEQRRNASGLRYRVSSSLPSNLAAPKILLISLTLCSIHQLHSHRPQSFLITLPSNITFPPRSPQWVAASNQDLLSSVPLRLTVAMTHLRHQHRSFIGKEKIDGT</sequence>
<evidence type="ECO:0000313" key="2">
    <source>
        <dbReference type="Proteomes" id="UP000828251"/>
    </source>
</evidence>
<dbReference type="EMBL" id="JAIQCV010000007">
    <property type="protein sequence ID" value="KAH1082145.1"/>
    <property type="molecule type" value="Genomic_DNA"/>
</dbReference>
<dbReference type="Proteomes" id="UP000828251">
    <property type="component" value="Unassembled WGS sequence"/>
</dbReference>
<comment type="caution">
    <text evidence="1">The sequence shown here is derived from an EMBL/GenBank/DDBJ whole genome shotgun (WGS) entry which is preliminary data.</text>
</comment>
<gene>
    <name evidence="1" type="ORF">J1N35_021906</name>
</gene>
<organism evidence="1 2">
    <name type="scientific">Gossypium stocksii</name>
    <dbReference type="NCBI Taxonomy" id="47602"/>
    <lineage>
        <taxon>Eukaryota</taxon>
        <taxon>Viridiplantae</taxon>
        <taxon>Streptophyta</taxon>
        <taxon>Embryophyta</taxon>
        <taxon>Tracheophyta</taxon>
        <taxon>Spermatophyta</taxon>
        <taxon>Magnoliopsida</taxon>
        <taxon>eudicotyledons</taxon>
        <taxon>Gunneridae</taxon>
        <taxon>Pentapetalae</taxon>
        <taxon>rosids</taxon>
        <taxon>malvids</taxon>
        <taxon>Malvales</taxon>
        <taxon>Malvaceae</taxon>
        <taxon>Malvoideae</taxon>
        <taxon>Gossypium</taxon>
    </lineage>
</organism>
<keyword evidence="2" id="KW-1185">Reference proteome</keyword>
<protein>
    <submittedName>
        <fullName evidence="1">Uncharacterized protein</fullName>
    </submittedName>
</protein>
<proteinExistence type="predicted"/>
<name>A0A9D3VF47_9ROSI</name>
<dbReference type="AlphaFoldDB" id="A0A9D3VF47"/>
<reference evidence="1 2" key="1">
    <citation type="journal article" date="2021" name="Plant Biotechnol. J.">
        <title>Multi-omics assisted identification of the key and species-specific regulatory components of drought-tolerant mechanisms in Gossypium stocksii.</title>
        <authorList>
            <person name="Yu D."/>
            <person name="Ke L."/>
            <person name="Zhang D."/>
            <person name="Wu Y."/>
            <person name="Sun Y."/>
            <person name="Mei J."/>
            <person name="Sun J."/>
            <person name="Sun Y."/>
        </authorList>
    </citation>
    <scope>NUCLEOTIDE SEQUENCE [LARGE SCALE GENOMIC DNA]</scope>
    <source>
        <strain evidence="2">cv. E1</strain>
        <tissue evidence="1">Leaf</tissue>
    </source>
</reference>